<proteinExistence type="predicted"/>
<evidence type="ECO:0000313" key="1">
    <source>
        <dbReference type="EMBL" id="MDR9847085.1"/>
    </source>
</evidence>
<name>A0ABU2EGS6_9BURK</name>
<dbReference type="EMBL" id="JAVLSJ010000001">
    <property type="protein sequence ID" value="MDR9847085.1"/>
    <property type="molecule type" value="Genomic_DNA"/>
</dbReference>
<comment type="caution">
    <text evidence="1">The sequence shown here is derived from an EMBL/GenBank/DDBJ whole genome shotgun (WGS) entry which is preliminary data.</text>
</comment>
<reference evidence="1" key="1">
    <citation type="submission" date="2023-09" db="EMBL/GenBank/DDBJ databases">
        <title>Description of first Herbaspirillum huttiense subsp. nephrolepsisexaltata and Herbaspirillum huttiense subsp. lycopersicon.</title>
        <authorList>
            <person name="Poudel M."/>
            <person name="Sharma A."/>
            <person name="Goss E."/>
            <person name="Tapia J.H."/>
            <person name="Harmon C.M."/>
            <person name="Jones J.B."/>
        </authorList>
    </citation>
    <scope>NUCLEOTIDE SEQUENCE</scope>
    <source>
        <strain evidence="1">SE1</strain>
    </source>
</reference>
<sequence length="91" mass="10610">MNVIPPMTDPSGRSWSQPSLSAITVNDTHALMDQAAFDRLKEYSYSLPSGVYEGKLWKRHENRKWLLCWFYKAPETPEEEMDIGHREIIVI</sequence>
<evidence type="ECO:0000313" key="2">
    <source>
        <dbReference type="Proteomes" id="UP001246576"/>
    </source>
</evidence>
<organism evidence="1 2">
    <name type="scientific">Herbaspirillum huttiense subsp. lycopersici</name>
    <dbReference type="NCBI Taxonomy" id="3074428"/>
    <lineage>
        <taxon>Bacteria</taxon>
        <taxon>Pseudomonadati</taxon>
        <taxon>Pseudomonadota</taxon>
        <taxon>Betaproteobacteria</taxon>
        <taxon>Burkholderiales</taxon>
        <taxon>Oxalobacteraceae</taxon>
        <taxon>Herbaspirillum</taxon>
    </lineage>
</organism>
<dbReference type="Proteomes" id="UP001246576">
    <property type="component" value="Unassembled WGS sequence"/>
</dbReference>
<keyword evidence="2" id="KW-1185">Reference proteome</keyword>
<accession>A0ABU2EGS6</accession>
<gene>
    <name evidence="1" type="ORF">RI048_02545</name>
</gene>
<dbReference type="RefSeq" id="WP_310839507.1">
    <property type="nucleotide sequence ID" value="NZ_JAVLSJ010000001.1"/>
</dbReference>
<protein>
    <submittedName>
        <fullName evidence="1">Uncharacterized protein</fullName>
    </submittedName>
</protein>